<keyword evidence="3 7" id="KW-0812">Transmembrane</keyword>
<dbReference type="InterPro" id="IPR002898">
    <property type="entry name" value="MotA_ExbB_proton_chnl"/>
</dbReference>
<evidence type="ECO:0000256" key="6">
    <source>
        <dbReference type="RuleBase" id="RU004057"/>
    </source>
</evidence>
<evidence type="ECO:0000256" key="4">
    <source>
        <dbReference type="ARBA" id="ARBA00022989"/>
    </source>
</evidence>
<keyword evidence="4 7" id="KW-1133">Transmembrane helix</keyword>
<evidence type="ECO:0000256" key="2">
    <source>
        <dbReference type="ARBA" id="ARBA00022475"/>
    </source>
</evidence>
<organism evidence="9">
    <name type="scientific">Sulfurimonas autotrophica</name>
    <dbReference type="NCBI Taxonomy" id="202747"/>
    <lineage>
        <taxon>Bacteria</taxon>
        <taxon>Pseudomonadati</taxon>
        <taxon>Campylobacterota</taxon>
        <taxon>Epsilonproteobacteria</taxon>
        <taxon>Campylobacterales</taxon>
        <taxon>Sulfurimonadaceae</taxon>
        <taxon>Sulfurimonas</taxon>
    </lineage>
</organism>
<keyword evidence="2" id="KW-1003">Cell membrane</keyword>
<feature type="transmembrane region" description="Helical" evidence="7">
    <location>
        <begin position="12"/>
        <end position="34"/>
    </location>
</feature>
<name>A0A7C3C063_9BACT</name>
<evidence type="ECO:0000256" key="5">
    <source>
        <dbReference type="ARBA" id="ARBA00023136"/>
    </source>
</evidence>
<dbReference type="EMBL" id="DRNH01000282">
    <property type="protein sequence ID" value="HFB54122.1"/>
    <property type="molecule type" value="Genomic_DNA"/>
</dbReference>
<feature type="domain" description="MotA/TolQ/ExbB proton channel" evidence="8">
    <location>
        <begin position="114"/>
        <end position="199"/>
    </location>
</feature>
<dbReference type="GO" id="GO:0015031">
    <property type="term" value="P:protein transport"/>
    <property type="evidence" value="ECO:0007669"/>
    <property type="project" value="UniProtKB-KW"/>
</dbReference>
<evidence type="ECO:0000259" key="8">
    <source>
        <dbReference type="Pfam" id="PF01618"/>
    </source>
</evidence>
<dbReference type="GO" id="GO:0005886">
    <property type="term" value="C:plasma membrane"/>
    <property type="evidence" value="ECO:0007669"/>
    <property type="project" value="UniProtKB-SubCell"/>
</dbReference>
<reference evidence="9" key="1">
    <citation type="journal article" date="2020" name="mSystems">
        <title>Genome- and Community-Level Interaction Insights into Carbon Utilization and Element Cycling Functions of Hydrothermarchaeota in Hydrothermal Sediment.</title>
        <authorList>
            <person name="Zhou Z."/>
            <person name="Liu Y."/>
            <person name="Xu W."/>
            <person name="Pan J."/>
            <person name="Luo Z.H."/>
            <person name="Li M."/>
        </authorList>
    </citation>
    <scope>NUCLEOTIDE SEQUENCE [LARGE SCALE GENOMIC DNA]</scope>
    <source>
        <strain evidence="9">HyVt-507</strain>
    </source>
</reference>
<keyword evidence="6" id="KW-0653">Protein transport</keyword>
<comment type="caution">
    <text evidence="9">The sequence shown here is derived from an EMBL/GenBank/DDBJ whole genome shotgun (WGS) entry which is preliminary data.</text>
</comment>
<evidence type="ECO:0000313" key="9">
    <source>
        <dbReference type="EMBL" id="HFB54122.1"/>
    </source>
</evidence>
<proteinExistence type="inferred from homology"/>
<evidence type="ECO:0000256" key="7">
    <source>
        <dbReference type="SAM" id="Phobius"/>
    </source>
</evidence>
<dbReference type="AlphaFoldDB" id="A0A7C3C063"/>
<evidence type="ECO:0000256" key="3">
    <source>
        <dbReference type="ARBA" id="ARBA00022692"/>
    </source>
</evidence>
<accession>A0A7C3C063</accession>
<dbReference type="Proteomes" id="UP000886390">
    <property type="component" value="Unassembled WGS sequence"/>
</dbReference>
<protein>
    <recommendedName>
        <fullName evidence="8">MotA/TolQ/ExbB proton channel domain-containing protein</fullName>
    </recommendedName>
</protein>
<evidence type="ECO:0000256" key="1">
    <source>
        <dbReference type="ARBA" id="ARBA00004429"/>
    </source>
</evidence>
<feature type="transmembrane region" description="Helical" evidence="7">
    <location>
        <begin position="160"/>
        <end position="184"/>
    </location>
</feature>
<gene>
    <name evidence="9" type="ORF">ENJ67_05250</name>
</gene>
<comment type="similarity">
    <text evidence="6">Belongs to the exbB/tolQ family.</text>
</comment>
<keyword evidence="5 7" id="KW-0472">Membrane</keyword>
<dbReference type="Pfam" id="PF01618">
    <property type="entry name" value="MotA_ExbB"/>
    <property type="match status" value="1"/>
</dbReference>
<comment type="subcellular location">
    <subcellularLocation>
        <location evidence="1">Cell inner membrane</location>
        <topology evidence="1">Multi-pass membrane protein</topology>
    </subcellularLocation>
    <subcellularLocation>
        <location evidence="6">Membrane</location>
        <topology evidence="6">Multi-pass membrane protein</topology>
    </subcellularLocation>
</comment>
<sequence length="376" mass="42966">MHTKYSASLCFANYFVIALIPILFFIVMLLGYLHLIPLNIPIYGLGVIAFILFVFLLFIKHNANYSICKIKASRLKMQKILEEKLDKNRLSIEGETKSILDIDGFLNNYYSDVRNNNFAAVASSIFPMLGILGTFIAIALSMPDFSVEDTTALDREISMLLNGVGSAFFASIYGILLSLIWTYFEKRGLSKIEHYFSEIKEANIKHLFSKEELLIYKYTQYDIKENRFIAALQETFNLDFVKQMNEHHLASFEKIMAQTTHNFNDLTTKLQDVAHELTETLQEMDRGKNALSAQNHIDKALVDFTLATRSFEKSTKLFSAQLENSLNRTFDKIDSEIGEIVIKLADFATHVSLESAEVQNSIARYHKLVADQIKEK</sequence>
<feature type="transmembrane region" description="Helical" evidence="7">
    <location>
        <begin position="40"/>
        <end position="59"/>
    </location>
</feature>
<keyword evidence="6" id="KW-0813">Transport</keyword>
<feature type="transmembrane region" description="Helical" evidence="7">
    <location>
        <begin position="118"/>
        <end position="140"/>
    </location>
</feature>